<dbReference type="EMBL" id="JAFCMP010000223">
    <property type="protein sequence ID" value="KAG5183109.1"/>
    <property type="molecule type" value="Genomic_DNA"/>
</dbReference>
<organism evidence="1 2">
    <name type="scientific">Tribonema minus</name>
    <dbReference type="NCBI Taxonomy" id="303371"/>
    <lineage>
        <taxon>Eukaryota</taxon>
        <taxon>Sar</taxon>
        <taxon>Stramenopiles</taxon>
        <taxon>Ochrophyta</taxon>
        <taxon>PX clade</taxon>
        <taxon>Xanthophyceae</taxon>
        <taxon>Tribonematales</taxon>
        <taxon>Tribonemataceae</taxon>
        <taxon>Tribonema</taxon>
    </lineage>
</organism>
<comment type="caution">
    <text evidence="1">The sequence shown here is derived from an EMBL/GenBank/DDBJ whole genome shotgun (WGS) entry which is preliminary data.</text>
</comment>
<evidence type="ECO:0000313" key="2">
    <source>
        <dbReference type="Proteomes" id="UP000664859"/>
    </source>
</evidence>
<dbReference type="AlphaFoldDB" id="A0A835Z4R6"/>
<accession>A0A835Z4R6</accession>
<evidence type="ECO:0000313" key="1">
    <source>
        <dbReference type="EMBL" id="KAG5183109.1"/>
    </source>
</evidence>
<sequence>MSDSAAVAASTAPCSLDFGLGINNLFASPFTTGGATASWADRLVTLKAGPSAGSVVAMESRMLLKLNHSARQDTCYNVRFDPPVAGRESWAGLGTPARGACVGYRGADFGMLVQRDGCREYAKLTIDDAPSASGQITVTFAGRSASIPVAQGMTRGQVVAVVTYSSAWREINVIATSECDRIELQTFEAAAYLEDPPSVDFGSTGMTGFIARSRGGCDATEDFTHCASFNGGGYAGLGELFDPQRWMVYRLRFDAWGSGGIELAVQHPQSPEFVLLHTWRPAAVHDRFDTSVPYCTVVRSLTTADTDAPDSGLVLAGGSTSTGIPATAGLRSRYHRRFAKDSVPLSANGETALGVLCSPVIQEGGIRNTGIATVCDVAVVVRSPVDVIVSAVVGGVASAPFPCARYMPWTCLNAADALDTVLVNGGLRLSSAFVAAGNTNEVRLQCDQMWILPGSWVAFTVMPARASDSAAVVDTAALGVVWFET</sequence>
<name>A0A835Z4R6_9STRA</name>
<proteinExistence type="predicted"/>
<keyword evidence="2" id="KW-1185">Reference proteome</keyword>
<gene>
    <name evidence="1" type="ORF">JKP88DRAFT_273084</name>
</gene>
<protein>
    <submittedName>
        <fullName evidence="1">Uncharacterized protein</fullName>
    </submittedName>
</protein>
<dbReference type="Proteomes" id="UP000664859">
    <property type="component" value="Unassembled WGS sequence"/>
</dbReference>
<reference evidence="1" key="1">
    <citation type="submission" date="2021-02" db="EMBL/GenBank/DDBJ databases">
        <title>First Annotated Genome of the Yellow-green Alga Tribonema minus.</title>
        <authorList>
            <person name="Mahan K.M."/>
        </authorList>
    </citation>
    <scope>NUCLEOTIDE SEQUENCE</scope>
    <source>
        <strain evidence="1">UTEX B ZZ1240</strain>
    </source>
</reference>